<sequence>MPTDDETIESLTNMQIKPEGKEFEGYTCRFDDKALQCLEIALRRFEKQGEHDPKWLLCI</sequence>
<protein>
    <submittedName>
        <fullName evidence="1">Uncharacterized protein</fullName>
    </submittedName>
</protein>
<accession>A0A085M8P3</accession>
<name>A0A085M8P3_9BILA</name>
<keyword evidence="3" id="KW-1185">Reference proteome</keyword>
<dbReference type="EMBL" id="KL363215">
    <property type="protein sequence ID" value="KFD53589.1"/>
    <property type="molecule type" value="Genomic_DNA"/>
</dbReference>
<dbReference type="Proteomes" id="UP000030758">
    <property type="component" value="Unassembled WGS sequence"/>
</dbReference>
<reference evidence="1 3" key="1">
    <citation type="journal article" date="2014" name="Nat. Genet.">
        <title>Genome and transcriptome of the porcine whipworm Trichuris suis.</title>
        <authorList>
            <person name="Jex A.R."/>
            <person name="Nejsum P."/>
            <person name="Schwarz E.M."/>
            <person name="Hu L."/>
            <person name="Young N.D."/>
            <person name="Hall R.S."/>
            <person name="Korhonen P.K."/>
            <person name="Liao S."/>
            <person name="Thamsborg S."/>
            <person name="Xia J."/>
            <person name="Xu P."/>
            <person name="Wang S."/>
            <person name="Scheerlinck J.P."/>
            <person name="Hofmann A."/>
            <person name="Sternberg P.W."/>
            <person name="Wang J."/>
            <person name="Gasser R.B."/>
        </authorList>
    </citation>
    <scope>NUCLEOTIDE SEQUENCE [LARGE SCALE GENOMIC DNA]</scope>
    <source>
        <strain evidence="2">DCEP-RM93F</strain>
        <strain evidence="1">DCEP-RM93M</strain>
    </source>
</reference>
<organism evidence="1 3">
    <name type="scientific">Trichuris suis</name>
    <name type="common">pig whipworm</name>
    <dbReference type="NCBI Taxonomy" id="68888"/>
    <lineage>
        <taxon>Eukaryota</taxon>
        <taxon>Metazoa</taxon>
        <taxon>Ecdysozoa</taxon>
        <taxon>Nematoda</taxon>
        <taxon>Enoplea</taxon>
        <taxon>Dorylaimia</taxon>
        <taxon>Trichinellida</taxon>
        <taxon>Trichuridae</taxon>
        <taxon>Trichuris</taxon>
    </lineage>
</organism>
<evidence type="ECO:0000313" key="2">
    <source>
        <dbReference type="EMBL" id="KFD62811.1"/>
    </source>
</evidence>
<proteinExistence type="predicted"/>
<gene>
    <name evidence="1" type="ORF">M513_05505</name>
    <name evidence="2" type="ORF">M514_05505</name>
</gene>
<dbReference type="EMBL" id="KL367587">
    <property type="protein sequence ID" value="KFD62811.1"/>
    <property type="molecule type" value="Genomic_DNA"/>
</dbReference>
<dbReference type="AlphaFoldDB" id="A0A085M8P3"/>
<dbReference type="Proteomes" id="UP000030764">
    <property type="component" value="Unassembled WGS sequence"/>
</dbReference>
<evidence type="ECO:0000313" key="1">
    <source>
        <dbReference type="EMBL" id="KFD53589.1"/>
    </source>
</evidence>
<evidence type="ECO:0000313" key="3">
    <source>
        <dbReference type="Proteomes" id="UP000030764"/>
    </source>
</evidence>